<dbReference type="GO" id="GO:0003779">
    <property type="term" value="F:actin binding"/>
    <property type="evidence" value="ECO:0007669"/>
    <property type="project" value="InterPro"/>
</dbReference>
<dbReference type="InterPro" id="IPR051861">
    <property type="entry name" value="NET_actin-binding_domain"/>
</dbReference>
<accession>A0A7J6WQQ8</accession>
<sequence length="369" mass="42547">MATKKSCGYGYGDGDGDGDGDAEIRSWRSNGVNGSRPSWLQTTLADLDDKMKTLALNLQEEDDSDTFGERAENYYRKRPLLFNLLQHLYNSYLSLADRYCQSLIQLKQRDPHLPSSSSSICTVQTEITDYGWYDQDPHPQSESEAESTLSYQHPPPSLDIDTIVSQLVIKTVDCEILLQELGVQEQSNTESSRKMELQKSLLEVLESERLILLNENARLGYQVTTLAEENKGLASESMLMRRKASELARCVLKMREDHRVCLLSRKIEDLQGQINGLEKRNREYYAQLVRREEEEKNEKNKKNRAVALEMCFEVEKIKLENQRLRLKEEAMVNKARKQGWKRGVVPTSKWWGKFRKLDVFLACGNKYDS</sequence>
<evidence type="ECO:0000256" key="2">
    <source>
        <dbReference type="ARBA" id="ARBA00038006"/>
    </source>
</evidence>
<comment type="caution">
    <text evidence="6">The sequence shown here is derived from an EMBL/GenBank/DDBJ whole genome shotgun (WGS) entry which is preliminary data.</text>
</comment>
<dbReference type="PANTHER" id="PTHR32258">
    <property type="entry name" value="PROTEIN NETWORKED 4A"/>
    <property type="match status" value="1"/>
</dbReference>
<proteinExistence type="inferred from homology"/>
<feature type="region of interest" description="Disordered" evidence="4">
    <location>
        <begin position="1"/>
        <end position="23"/>
    </location>
</feature>
<dbReference type="Pfam" id="PF07765">
    <property type="entry name" value="KIP1"/>
    <property type="match status" value="1"/>
</dbReference>
<dbReference type="EMBL" id="JABWDY010011534">
    <property type="protein sequence ID" value="KAF5199711.1"/>
    <property type="molecule type" value="Genomic_DNA"/>
</dbReference>
<evidence type="ECO:0000256" key="3">
    <source>
        <dbReference type="SAM" id="Coils"/>
    </source>
</evidence>
<dbReference type="AlphaFoldDB" id="A0A7J6WQQ8"/>
<organism evidence="6 7">
    <name type="scientific">Thalictrum thalictroides</name>
    <name type="common">Rue-anemone</name>
    <name type="synonym">Anemone thalictroides</name>
    <dbReference type="NCBI Taxonomy" id="46969"/>
    <lineage>
        <taxon>Eukaryota</taxon>
        <taxon>Viridiplantae</taxon>
        <taxon>Streptophyta</taxon>
        <taxon>Embryophyta</taxon>
        <taxon>Tracheophyta</taxon>
        <taxon>Spermatophyta</taxon>
        <taxon>Magnoliopsida</taxon>
        <taxon>Ranunculales</taxon>
        <taxon>Ranunculaceae</taxon>
        <taxon>Thalictroideae</taxon>
        <taxon>Thalictrum</taxon>
    </lineage>
</organism>
<gene>
    <name evidence="6" type="ORF">FRX31_010701</name>
</gene>
<evidence type="ECO:0000313" key="7">
    <source>
        <dbReference type="Proteomes" id="UP000554482"/>
    </source>
</evidence>
<reference evidence="6 7" key="1">
    <citation type="submission" date="2020-06" db="EMBL/GenBank/DDBJ databases">
        <title>Transcriptomic and genomic resources for Thalictrum thalictroides and T. hernandezii: Facilitating candidate gene discovery in an emerging model plant lineage.</title>
        <authorList>
            <person name="Arias T."/>
            <person name="Riano-Pachon D.M."/>
            <person name="Di Stilio V.S."/>
        </authorList>
    </citation>
    <scope>NUCLEOTIDE SEQUENCE [LARGE SCALE GENOMIC DNA]</scope>
    <source>
        <strain evidence="7">cv. WT478/WT964</strain>
        <tissue evidence="6">Leaves</tissue>
    </source>
</reference>
<evidence type="ECO:0000313" key="6">
    <source>
        <dbReference type="EMBL" id="KAF5199711.1"/>
    </source>
</evidence>
<dbReference type="PANTHER" id="PTHR32258:SF26">
    <property type="entry name" value="KINASE INTERACTING (KIP1-LIKE) FAMILY PROTEIN"/>
    <property type="match status" value="1"/>
</dbReference>
<name>A0A7J6WQQ8_THATH</name>
<feature type="domain" description="NAB" evidence="5">
    <location>
        <begin position="23"/>
        <end position="106"/>
    </location>
</feature>
<keyword evidence="6" id="KW-0808">Transferase</keyword>
<evidence type="ECO:0000256" key="4">
    <source>
        <dbReference type="SAM" id="MobiDB-lite"/>
    </source>
</evidence>
<feature type="region of interest" description="Disordered" evidence="4">
    <location>
        <begin position="132"/>
        <end position="153"/>
    </location>
</feature>
<comment type="similarity">
    <text evidence="2">Belongs to the NET family.</text>
</comment>
<feature type="coiled-coil region" evidence="3">
    <location>
        <begin position="267"/>
        <end position="309"/>
    </location>
</feature>
<dbReference type="OrthoDB" id="1911293at2759"/>
<dbReference type="PROSITE" id="PS51774">
    <property type="entry name" value="NAB"/>
    <property type="match status" value="1"/>
</dbReference>
<dbReference type="InterPro" id="IPR011684">
    <property type="entry name" value="NAB"/>
</dbReference>
<dbReference type="GO" id="GO:0016301">
    <property type="term" value="F:kinase activity"/>
    <property type="evidence" value="ECO:0007669"/>
    <property type="project" value="UniProtKB-KW"/>
</dbReference>
<protein>
    <submittedName>
        <fullName evidence="6">Kinase-interacting family protein</fullName>
    </submittedName>
</protein>
<evidence type="ECO:0000256" key="1">
    <source>
        <dbReference type="ARBA" id="ARBA00023054"/>
    </source>
</evidence>
<keyword evidence="6" id="KW-0418">Kinase</keyword>
<keyword evidence="1 3" id="KW-0175">Coiled coil</keyword>
<dbReference type="Proteomes" id="UP000554482">
    <property type="component" value="Unassembled WGS sequence"/>
</dbReference>
<keyword evidence="7" id="KW-1185">Reference proteome</keyword>
<evidence type="ECO:0000259" key="5">
    <source>
        <dbReference type="PROSITE" id="PS51774"/>
    </source>
</evidence>
<feature type="compositionally biased region" description="Polar residues" evidence="4">
    <location>
        <begin position="142"/>
        <end position="151"/>
    </location>
</feature>